<dbReference type="Proteomes" id="UP000250790">
    <property type="component" value="Unassembled WGS sequence"/>
</dbReference>
<keyword evidence="2" id="KW-1185">Reference proteome</keyword>
<reference evidence="1 2" key="1">
    <citation type="submission" date="2017-04" db="EMBL/GenBank/DDBJ databases">
        <title>Unexpected and diverse lifestyles within the genus Limnohabitans.</title>
        <authorList>
            <person name="Kasalicky V."/>
            <person name="Mehrshad M."/>
            <person name="Andrei S.-A."/>
            <person name="Salcher M."/>
            <person name="Kratochvilova H."/>
            <person name="Simek K."/>
            <person name="Ghai R."/>
        </authorList>
    </citation>
    <scope>NUCLEOTIDE SEQUENCE [LARGE SCALE GENOMIC DNA]</scope>
    <source>
        <strain evidence="1 2">II-B4</strain>
    </source>
</reference>
<name>A0A315EEF5_9BURK</name>
<evidence type="ECO:0000313" key="2">
    <source>
        <dbReference type="Proteomes" id="UP000250790"/>
    </source>
</evidence>
<organism evidence="1 2">
    <name type="scientific">Limnohabitans parvus II-B4</name>
    <dbReference type="NCBI Taxonomy" id="1293052"/>
    <lineage>
        <taxon>Bacteria</taxon>
        <taxon>Pseudomonadati</taxon>
        <taxon>Pseudomonadota</taxon>
        <taxon>Betaproteobacteria</taxon>
        <taxon>Burkholderiales</taxon>
        <taxon>Comamonadaceae</taxon>
        <taxon>Limnohabitans</taxon>
    </lineage>
</organism>
<comment type="caution">
    <text evidence="1">The sequence shown here is derived from an EMBL/GenBank/DDBJ whole genome shotgun (WGS) entry which is preliminary data.</text>
</comment>
<dbReference type="EMBL" id="NESN01000001">
    <property type="protein sequence ID" value="PUE55681.1"/>
    <property type="molecule type" value="Genomic_DNA"/>
</dbReference>
<accession>A0A315EEF5</accession>
<sequence>MTMTNNLSKSDINMPLLGRCEATLAQLPDEKREHFLYVIHALMDCYKSEENKAIVLISEGLDDPARISLIAINSDADETDGLIETLGVFRQIDSKVPAHSMN</sequence>
<gene>
    <name evidence="1" type="ORF">B9Z37_03825</name>
</gene>
<evidence type="ECO:0000313" key="1">
    <source>
        <dbReference type="EMBL" id="PUE55681.1"/>
    </source>
</evidence>
<protein>
    <submittedName>
        <fullName evidence="1">Uncharacterized protein</fullName>
    </submittedName>
</protein>
<proteinExistence type="predicted"/>
<dbReference type="AlphaFoldDB" id="A0A315EEF5"/>